<dbReference type="EMBL" id="JACBZA010000001">
    <property type="protein sequence ID" value="NYH87055.1"/>
    <property type="molecule type" value="Genomic_DNA"/>
</dbReference>
<dbReference type="RefSeq" id="WP_175542688.1">
    <property type="nucleotide sequence ID" value="NZ_FOOI01000014.1"/>
</dbReference>
<keyword evidence="1" id="KW-0233">DNA recombination</keyword>
<sequence length="88" mass="9770">MRTLAYTGLRWGELIALRVRDVDLARRRLDVRRAFADLAGKLVEGTPKSHQSRTVPLPPSLCEKLVVVLDGRDRDALVFTSPKGGRCG</sequence>
<organism evidence="4 5">
    <name type="scientific">Actinopolymorpha cephalotaxi</name>
    <dbReference type="NCBI Taxonomy" id="504797"/>
    <lineage>
        <taxon>Bacteria</taxon>
        <taxon>Bacillati</taxon>
        <taxon>Actinomycetota</taxon>
        <taxon>Actinomycetes</taxon>
        <taxon>Propionibacteriales</taxon>
        <taxon>Actinopolymorphaceae</taxon>
        <taxon>Actinopolymorpha</taxon>
    </lineage>
</organism>
<dbReference type="InterPro" id="IPR002104">
    <property type="entry name" value="Integrase_catalytic"/>
</dbReference>
<dbReference type="Gene3D" id="1.10.443.10">
    <property type="entry name" value="Intergrase catalytic core"/>
    <property type="match status" value="1"/>
</dbReference>
<evidence type="ECO:0000256" key="1">
    <source>
        <dbReference type="ARBA" id="ARBA00023172"/>
    </source>
</evidence>
<reference evidence="3 6" key="2">
    <citation type="submission" date="2020-07" db="EMBL/GenBank/DDBJ databases">
        <title>Sequencing the genomes of 1000 actinobacteria strains.</title>
        <authorList>
            <person name="Klenk H.-P."/>
        </authorList>
    </citation>
    <scope>NUCLEOTIDE SEQUENCE [LARGE SCALE GENOMIC DNA]</scope>
    <source>
        <strain evidence="3 6">DSM 45117</strain>
    </source>
</reference>
<dbReference type="AlphaFoldDB" id="A0A1I2YBF1"/>
<evidence type="ECO:0000259" key="2">
    <source>
        <dbReference type="PROSITE" id="PS51898"/>
    </source>
</evidence>
<dbReference type="Proteomes" id="UP000199052">
    <property type="component" value="Unassembled WGS sequence"/>
</dbReference>
<evidence type="ECO:0000313" key="4">
    <source>
        <dbReference type="EMBL" id="SFH22935.1"/>
    </source>
</evidence>
<dbReference type="EMBL" id="FOOI01000014">
    <property type="protein sequence ID" value="SFH22935.1"/>
    <property type="molecule type" value="Genomic_DNA"/>
</dbReference>
<feature type="domain" description="Tyr recombinase" evidence="2">
    <location>
        <begin position="1"/>
        <end position="88"/>
    </location>
</feature>
<dbReference type="Proteomes" id="UP000533017">
    <property type="component" value="Unassembled WGS sequence"/>
</dbReference>
<dbReference type="STRING" id="504797.SAMN05421678_1148"/>
<dbReference type="SUPFAM" id="SSF56349">
    <property type="entry name" value="DNA breaking-rejoining enzymes"/>
    <property type="match status" value="1"/>
</dbReference>
<protein>
    <submittedName>
        <fullName evidence="3 4">Integrase</fullName>
    </submittedName>
</protein>
<keyword evidence="6" id="KW-1185">Reference proteome</keyword>
<evidence type="ECO:0000313" key="5">
    <source>
        <dbReference type="Proteomes" id="UP000199052"/>
    </source>
</evidence>
<dbReference type="GO" id="GO:0006310">
    <property type="term" value="P:DNA recombination"/>
    <property type="evidence" value="ECO:0007669"/>
    <property type="project" value="UniProtKB-KW"/>
</dbReference>
<dbReference type="Pfam" id="PF00589">
    <property type="entry name" value="Phage_integrase"/>
    <property type="match status" value="1"/>
</dbReference>
<reference evidence="4 5" key="1">
    <citation type="submission" date="2016-10" db="EMBL/GenBank/DDBJ databases">
        <authorList>
            <person name="de Groot N.N."/>
        </authorList>
    </citation>
    <scope>NUCLEOTIDE SEQUENCE [LARGE SCALE GENOMIC DNA]</scope>
    <source>
        <strain evidence="4 5">CPCC 202808</strain>
    </source>
</reference>
<accession>A0A1I2YBF1</accession>
<evidence type="ECO:0000313" key="3">
    <source>
        <dbReference type="EMBL" id="NYH87055.1"/>
    </source>
</evidence>
<evidence type="ECO:0000313" key="6">
    <source>
        <dbReference type="Proteomes" id="UP000533017"/>
    </source>
</evidence>
<gene>
    <name evidence="3" type="ORF">FHR37_005906</name>
    <name evidence="4" type="ORF">SAMN05421678_1148</name>
</gene>
<dbReference type="InterPro" id="IPR013762">
    <property type="entry name" value="Integrase-like_cat_sf"/>
</dbReference>
<name>A0A1I2YBF1_9ACTN</name>
<dbReference type="PROSITE" id="PS51898">
    <property type="entry name" value="TYR_RECOMBINASE"/>
    <property type="match status" value="1"/>
</dbReference>
<proteinExistence type="predicted"/>
<dbReference type="GO" id="GO:0003677">
    <property type="term" value="F:DNA binding"/>
    <property type="evidence" value="ECO:0007669"/>
    <property type="project" value="InterPro"/>
</dbReference>
<dbReference type="InterPro" id="IPR011010">
    <property type="entry name" value="DNA_brk_join_enz"/>
</dbReference>
<dbReference type="GO" id="GO:0015074">
    <property type="term" value="P:DNA integration"/>
    <property type="evidence" value="ECO:0007669"/>
    <property type="project" value="InterPro"/>
</dbReference>